<keyword evidence="3" id="KW-1185">Reference proteome</keyword>
<dbReference type="InterPro" id="IPR056419">
    <property type="entry name" value="GAE_BBS1"/>
</dbReference>
<dbReference type="InterPro" id="IPR036322">
    <property type="entry name" value="WD40_repeat_dom_sf"/>
</dbReference>
<dbReference type="SUPFAM" id="SSF50978">
    <property type="entry name" value="WD40 repeat-like"/>
    <property type="match status" value="1"/>
</dbReference>
<dbReference type="Pfam" id="PF14779">
    <property type="entry name" value="BBS1"/>
    <property type="match status" value="1"/>
</dbReference>
<dbReference type="WBParaSite" id="MBELARI_LOCUS3890">
    <property type="protein sequence ID" value="MBELARI_LOCUS3890"/>
    <property type="gene ID" value="MBELARI_LOCUS3890"/>
</dbReference>
<proteinExistence type="predicted"/>
<dbReference type="GO" id="GO:0005813">
    <property type="term" value="C:centrosome"/>
    <property type="evidence" value="ECO:0007669"/>
    <property type="project" value="TreeGrafter"/>
</dbReference>
<protein>
    <recommendedName>
        <fullName evidence="5">Bardet-Biedl syndrome 1</fullName>
    </recommendedName>
</protein>
<dbReference type="InterPro" id="IPR032728">
    <property type="entry name" value="BBS1_N"/>
</dbReference>
<sequence>MTNKWVNALHDDAAQVNTLYPCVGLGDLSGDGDVKLVVADMGTSRFNMKLKVFKGVSLAAESALAELPTALVTFINEQNTIPSVAVASGPSLLIYKNLKPFYKFTVPSTKINEVEEEAWSKAGSQELSTEQLTTVLSNLKEEISLKELTPISQTYLLSDDEDRPGLIQRFAARSLQNSSPITCLSTIKKNSVDVSPLDVLLIGTEKGQIYALDSQAFVVISTCQLPGTPVFICPHGVYDVEYKLFVTTREGQIFAIKRDVIKCEKPIITTKADIVGITKFGKMLAVACADKTLTFYSFKGKRQNQIKLHTPIRGIDSFFYAPKQYSGVLVALDHQVRIYNDMYQLDQLRVEPEIRWIRYGAFGREEGGLIIGSKEGGLIVKLFRRLAKLDEKIEINAQISAHNIKLNIPKKTKVFVDQTMRERENSAQMHQAYQRDLFMLKHLTTQTFFDLSKSSLSSVSIGTKEAVDITVEVHGFGPVFRLTVKLNCSSKAPLQDAWLSFVYDPVMYRFETSLIPVSYVVPGKFYTFFTDVECLHPEKGTSSEVRALLCRANRSTPIVTTIISMPISEMSLLD</sequence>
<dbReference type="Proteomes" id="UP000887575">
    <property type="component" value="Unassembled WGS sequence"/>
</dbReference>
<dbReference type="GO" id="GO:1905515">
    <property type="term" value="P:non-motile cilium assembly"/>
    <property type="evidence" value="ECO:0007669"/>
    <property type="project" value="InterPro"/>
</dbReference>
<dbReference type="InterPro" id="IPR028784">
    <property type="entry name" value="BBS1"/>
</dbReference>
<name>A0AAF3J8Z6_9BILA</name>
<dbReference type="AlphaFoldDB" id="A0AAF3J8Z6"/>
<dbReference type="GO" id="GO:0034464">
    <property type="term" value="C:BBSome"/>
    <property type="evidence" value="ECO:0007669"/>
    <property type="project" value="InterPro"/>
</dbReference>
<dbReference type="GO" id="GO:0005119">
    <property type="term" value="F:smoothened binding"/>
    <property type="evidence" value="ECO:0007669"/>
    <property type="project" value="TreeGrafter"/>
</dbReference>
<accession>A0AAF3J8Z6</accession>
<dbReference type="GO" id="GO:0061512">
    <property type="term" value="P:protein localization to cilium"/>
    <property type="evidence" value="ECO:0007669"/>
    <property type="project" value="TreeGrafter"/>
</dbReference>
<dbReference type="GO" id="GO:0005930">
    <property type="term" value="C:axoneme"/>
    <property type="evidence" value="ECO:0007669"/>
    <property type="project" value="TreeGrafter"/>
</dbReference>
<evidence type="ECO:0008006" key="5">
    <source>
        <dbReference type="Google" id="ProtNLM"/>
    </source>
</evidence>
<feature type="domain" description="Bardet-Biedl syndrome 1 N-terminal" evidence="1">
    <location>
        <begin position="5"/>
        <end position="257"/>
    </location>
</feature>
<evidence type="ECO:0000313" key="4">
    <source>
        <dbReference type="WBParaSite" id="MBELARI_LOCUS3890"/>
    </source>
</evidence>
<dbReference type="PANTHER" id="PTHR20870:SF0">
    <property type="entry name" value="BARDET-BIEDL SYNDROME 1 PROTEIN"/>
    <property type="match status" value="1"/>
</dbReference>
<reference evidence="4" key="1">
    <citation type="submission" date="2024-02" db="UniProtKB">
        <authorList>
            <consortium name="WormBaseParasite"/>
        </authorList>
    </citation>
    <scope>IDENTIFICATION</scope>
</reference>
<dbReference type="PANTHER" id="PTHR20870">
    <property type="entry name" value="BARDET-BIEDL SYNDROME 1 PROTEIN"/>
    <property type="match status" value="1"/>
</dbReference>
<evidence type="ECO:0000259" key="1">
    <source>
        <dbReference type="Pfam" id="PF14779"/>
    </source>
</evidence>
<evidence type="ECO:0000259" key="2">
    <source>
        <dbReference type="Pfam" id="PF23304"/>
    </source>
</evidence>
<dbReference type="GO" id="GO:0005113">
    <property type="term" value="F:patched binding"/>
    <property type="evidence" value="ECO:0007669"/>
    <property type="project" value="TreeGrafter"/>
</dbReference>
<evidence type="ECO:0000313" key="3">
    <source>
        <dbReference type="Proteomes" id="UP000887575"/>
    </source>
</evidence>
<dbReference type="Pfam" id="PF23304">
    <property type="entry name" value="GAE_BBS1"/>
    <property type="match status" value="1"/>
</dbReference>
<feature type="domain" description="Bardet-Biedl syndrome 1 protein GAE" evidence="2">
    <location>
        <begin position="469"/>
        <end position="569"/>
    </location>
</feature>
<organism evidence="3 4">
    <name type="scientific">Mesorhabditis belari</name>
    <dbReference type="NCBI Taxonomy" id="2138241"/>
    <lineage>
        <taxon>Eukaryota</taxon>
        <taxon>Metazoa</taxon>
        <taxon>Ecdysozoa</taxon>
        <taxon>Nematoda</taxon>
        <taxon>Chromadorea</taxon>
        <taxon>Rhabditida</taxon>
        <taxon>Rhabditina</taxon>
        <taxon>Rhabditomorpha</taxon>
        <taxon>Rhabditoidea</taxon>
        <taxon>Rhabditidae</taxon>
        <taxon>Mesorhabditinae</taxon>
        <taxon>Mesorhabditis</taxon>
    </lineage>
</organism>